<dbReference type="InterPro" id="IPR050095">
    <property type="entry name" value="ECF_ABC_transporter_ATP-bd"/>
</dbReference>
<dbReference type="FunFam" id="3.40.50.300:FF:000224">
    <property type="entry name" value="Energy-coupling factor transporter ATP-binding protein EcfA"/>
    <property type="match status" value="1"/>
</dbReference>
<dbReference type="PROSITE" id="PS00211">
    <property type="entry name" value="ABC_TRANSPORTER_1"/>
    <property type="match status" value="1"/>
</dbReference>
<evidence type="ECO:0000313" key="11">
    <source>
        <dbReference type="Proteomes" id="UP000053239"/>
    </source>
</evidence>
<dbReference type="PROSITE" id="PS50893">
    <property type="entry name" value="ABC_TRANSPORTER_2"/>
    <property type="match status" value="1"/>
</dbReference>
<dbReference type="GO" id="GO:0016887">
    <property type="term" value="F:ATP hydrolysis activity"/>
    <property type="evidence" value="ECO:0007669"/>
    <property type="project" value="InterPro"/>
</dbReference>
<evidence type="ECO:0000313" key="10">
    <source>
        <dbReference type="EMBL" id="KMZ96329.1"/>
    </source>
</evidence>
<protein>
    <recommendedName>
        <fullName evidence="9">ABC transporter domain-containing protein</fullName>
    </recommendedName>
</protein>
<keyword evidence="5" id="KW-0547">Nucleotide-binding</keyword>
<evidence type="ECO:0000256" key="5">
    <source>
        <dbReference type="ARBA" id="ARBA00022741"/>
    </source>
</evidence>
<dbReference type="GO" id="GO:0005524">
    <property type="term" value="F:ATP binding"/>
    <property type="evidence" value="ECO:0007669"/>
    <property type="project" value="UniProtKB-KW"/>
</dbReference>
<dbReference type="InterPro" id="IPR015856">
    <property type="entry name" value="ABC_transpr_CbiO/EcfA_su"/>
</dbReference>
<dbReference type="Proteomes" id="UP000053239">
    <property type="component" value="Unassembled WGS sequence"/>
</dbReference>
<proteinExistence type="inferred from homology"/>
<dbReference type="Pfam" id="PF00005">
    <property type="entry name" value="ABC_tran"/>
    <property type="match status" value="1"/>
</dbReference>
<evidence type="ECO:0000256" key="7">
    <source>
        <dbReference type="ARBA" id="ARBA00022967"/>
    </source>
</evidence>
<evidence type="ECO:0000256" key="3">
    <source>
        <dbReference type="ARBA" id="ARBA00022448"/>
    </source>
</evidence>
<dbReference type="GO" id="GO:0042626">
    <property type="term" value="F:ATPase-coupled transmembrane transporter activity"/>
    <property type="evidence" value="ECO:0007669"/>
    <property type="project" value="TreeGrafter"/>
</dbReference>
<dbReference type="InterPro" id="IPR017871">
    <property type="entry name" value="ABC_transporter-like_CS"/>
</dbReference>
<evidence type="ECO:0000256" key="6">
    <source>
        <dbReference type="ARBA" id="ARBA00022840"/>
    </source>
</evidence>
<keyword evidence="6" id="KW-0067">ATP-binding</keyword>
<organism evidence="10 11">
    <name type="scientific">Plasmodium vivax North Korean</name>
    <dbReference type="NCBI Taxonomy" id="1035514"/>
    <lineage>
        <taxon>Eukaryota</taxon>
        <taxon>Sar</taxon>
        <taxon>Alveolata</taxon>
        <taxon>Apicomplexa</taxon>
        <taxon>Aconoidasida</taxon>
        <taxon>Haemosporida</taxon>
        <taxon>Plasmodiidae</taxon>
        <taxon>Plasmodium</taxon>
        <taxon>Plasmodium (Plasmodium)</taxon>
    </lineage>
</organism>
<dbReference type="SUPFAM" id="SSF52540">
    <property type="entry name" value="P-loop containing nucleoside triphosphate hydrolases"/>
    <property type="match status" value="1"/>
</dbReference>
<evidence type="ECO:0000256" key="4">
    <source>
        <dbReference type="ARBA" id="ARBA00022475"/>
    </source>
</evidence>
<dbReference type="InterPro" id="IPR003439">
    <property type="entry name" value="ABC_transporter-like_ATP-bd"/>
</dbReference>
<dbReference type="Gene3D" id="3.40.50.300">
    <property type="entry name" value="P-loop containing nucleotide triphosphate hydrolases"/>
    <property type="match status" value="1"/>
</dbReference>
<evidence type="ECO:0000256" key="8">
    <source>
        <dbReference type="ARBA" id="ARBA00023136"/>
    </source>
</evidence>
<comment type="subcellular location">
    <subcellularLocation>
        <location evidence="1">Cell membrane</location>
    </subcellularLocation>
</comment>
<dbReference type="CDD" id="cd03225">
    <property type="entry name" value="ABC_cobalt_CbiO_domain1"/>
    <property type="match status" value="1"/>
</dbReference>
<accession>A0A0J9TLZ1</accession>
<name>A0A0J9TLZ1_PLAVI</name>
<sequence>MNEIEKSYAVVVDKLSFAYLPGKTFIKNLSISLKEGKYICVVGHNGSGKTTFSRLLTGLLRPQSGSIHIFNKSISSLSYQQLFSSLGVVFQNPDSQFITSSAEEELAFGLENKKVPKKYMVQIISELLEALNLKDLKDKSPTTLSGGQKQKVAIASILAFNPSIFVFDESSSLLSPIEKKEIVSLMKRLVEEYKKTVISITHDMEELLLADEIIVFSGGKLVRHIKCREELFSLPYSFFRDLSLIPPFVVYLGYILREKYGFNLLPYSSEDDLVKGIGRLMGERN</sequence>
<keyword evidence="4" id="KW-1003">Cell membrane</keyword>
<dbReference type="InterPro" id="IPR003593">
    <property type="entry name" value="AAA+_ATPase"/>
</dbReference>
<keyword evidence="8" id="KW-0472">Membrane</keyword>
<dbReference type="GO" id="GO:0043190">
    <property type="term" value="C:ATP-binding cassette (ABC) transporter complex"/>
    <property type="evidence" value="ECO:0007669"/>
    <property type="project" value="TreeGrafter"/>
</dbReference>
<evidence type="ECO:0000256" key="1">
    <source>
        <dbReference type="ARBA" id="ARBA00004236"/>
    </source>
</evidence>
<evidence type="ECO:0000259" key="9">
    <source>
        <dbReference type="PROSITE" id="PS50893"/>
    </source>
</evidence>
<dbReference type="InterPro" id="IPR027417">
    <property type="entry name" value="P-loop_NTPase"/>
</dbReference>
<dbReference type="PANTHER" id="PTHR43553:SF24">
    <property type="entry name" value="ENERGY-COUPLING FACTOR TRANSPORTER ATP-BINDING PROTEIN ECFA1"/>
    <property type="match status" value="1"/>
</dbReference>
<dbReference type="PANTHER" id="PTHR43553">
    <property type="entry name" value="HEAVY METAL TRANSPORTER"/>
    <property type="match status" value="1"/>
</dbReference>
<keyword evidence="7" id="KW-1278">Translocase</keyword>
<gene>
    <name evidence="10" type="ORF">PVNG_02467</name>
</gene>
<comment type="similarity">
    <text evidence="2">Belongs to the ABC transporter superfamily.</text>
</comment>
<dbReference type="EMBL" id="KQ235637">
    <property type="protein sequence ID" value="KMZ96329.1"/>
    <property type="molecule type" value="Genomic_DNA"/>
</dbReference>
<feature type="domain" description="ABC transporter" evidence="9">
    <location>
        <begin position="10"/>
        <end position="244"/>
    </location>
</feature>
<dbReference type="SMART" id="SM00382">
    <property type="entry name" value="AAA"/>
    <property type="match status" value="1"/>
</dbReference>
<keyword evidence="3" id="KW-0813">Transport</keyword>
<dbReference type="AlphaFoldDB" id="A0A0J9TLZ1"/>
<reference evidence="10 11" key="1">
    <citation type="submission" date="2011-09" db="EMBL/GenBank/DDBJ databases">
        <title>The Genome Sequence of Plasmodium vivax North Korean.</title>
        <authorList>
            <consortium name="The Broad Institute Genome Sequencing Platform"/>
            <consortium name="The Broad Institute Genome Sequencing Center for Infectious Disease"/>
            <person name="Neafsey D."/>
            <person name="Carlton J."/>
            <person name="Barnwell J."/>
            <person name="Collins W."/>
            <person name="Escalante A."/>
            <person name="Mullikin J."/>
            <person name="Saul A."/>
            <person name="Guigo R."/>
            <person name="Camara F."/>
            <person name="Young S.K."/>
            <person name="Zeng Q."/>
            <person name="Gargeya S."/>
            <person name="Fitzgerald M."/>
            <person name="Haas B."/>
            <person name="Abouelleil A."/>
            <person name="Alvarado L."/>
            <person name="Arachchi H.M."/>
            <person name="Berlin A."/>
            <person name="Brown A."/>
            <person name="Chapman S.B."/>
            <person name="Chen Z."/>
            <person name="Dunbar C."/>
            <person name="Freedman E."/>
            <person name="Gearin G."/>
            <person name="Gellesch M."/>
            <person name="Goldberg J."/>
            <person name="Griggs A."/>
            <person name="Gujja S."/>
            <person name="Heiman D."/>
            <person name="Howarth C."/>
            <person name="Larson L."/>
            <person name="Lui A."/>
            <person name="MacDonald P.J.P."/>
            <person name="Montmayeur A."/>
            <person name="Murphy C."/>
            <person name="Neiman D."/>
            <person name="Pearson M."/>
            <person name="Priest M."/>
            <person name="Roberts A."/>
            <person name="Saif S."/>
            <person name="Shea T."/>
            <person name="Shenoy N."/>
            <person name="Sisk P."/>
            <person name="Stolte C."/>
            <person name="Sykes S."/>
            <person name="Wortman J."/>
            <person name="Nusbaum C."/>
            <person name="Birren B."/>
        </authorList>
    </citation>
    <scope>NUCLEOTIDE SEQUENCE [LARGE SCALE GENOMIC DNA]</scope>
    <source>
        <strain evidence="10 11">North Korean</strain>
    </source>
</reference>
<evidence type="ECO:0000256" key="2">
    <source>
        <dbReference type="ARBA" id="ARBA00005417"/>
    </source>
</evidence>